<dbReference type="PANTHER" id="PTHR14859">
    <property type="entry name" value="CALCOFLUOR WHITE HYPERSENSITIVE PROTEIN PRECURSOR"/>
    <property type="match status" value="1"/>
</dbReference>
<dbReference type="Pfam" id="PF03372">
    <property type="entry name" value="Exo_endo_phos"/>
    <property type="match status" value="1"/>
</dbReference>
<organism evidence="2 3">
    <name type="scientific">Oceanitalea stevensii</name>
    <dbReference type="NCBI Taxonomy" id="2763072"/>
    <lineage>
        <taxon>Bacteria</taxon>
        <taxon>Bacillati</taxon>
        <taxon>Actinomycetota</taxon>
        <taxon>Actinomycetes</taxon>
        <taxon>Micrococcales</taxon>
        <taxon>Bogoriellaceae</taxon>
        <taxon>Georgenia</taxon>
    </lineage>
</organism>
<dbReference type="RefSeq" id="WP_251838869.1">
    <property type="nucleotide sequence ID" value="NZ_JACSPO010000001.1"/>
</dbReference>
<reference evidence="2 3" key="1">
    <citation type="submission" date="2020-08" db="EMBL/GenBank/DDBJ databases">
        <title>A Genomic Blueprint of the Chicken Gut Microbiome.</title>
        <authorList>
            <person name="Gilroy R."/>
            <person name="Ravi A."/>
            <person name="Getino M."/>
            <person name="Pursley I."/>
            <person name="Horton D.L."/>
            <person name="Alikhan N.-F."/>
            <person name="Baker D."/>
            <person name="Gharbi K."/>
            <person name="Hall N."/>
            <person name="Watson M."/>
            <person name="Adriaenssens E.M."/>
            <person name="Foster-Nyarko E."/>
            <person name="Jarju S."/>
            <person name="Secka A."/>
            <person name="Antonio M."/>
            <person name="Oren A."/>
            <person name="Chaudhuri R."/>
            <person name="La Ragione R.M."/>
            <person name="Hildebrand F."/>
            <person name="Pallen M.J."/>
        </authorList>
    </citation>
    <scope>NUCLEOTIDE SEQUENCE [LARGE SCALE GENOMIC DNA]</scope>
    <source>
        <strain evidence="2 3">Sa1BUA1</strain>
    </source>
</reference>
<evidence type="ECO:0000313" key="3">
    <source>
        <dbReference type="Proteomes" id="UP000661894"/>
    </source>
</evidence>
<protein>
    <submittedName>
        <fullName evidence="2">Endonuclease/exonuclease/phosphatase family protein</fullName>
    </submittedName>
</protein>
<keyword evidence="2" id="KW-0540">Nuclease</keyword>
<evidence type="ECO:0000259" key="1">
    <source>
        <dbReference type="Pfam" id="PF03372"/>
    </source>
</evidence>
<accession>A0ABR8Z0G1</accession>
<dbReference type="PANTHER" id="PTHR14859:SF1">
    <property type="entry name" value="PGAP2-INTERACTING PROTEIN"/>
    <property type="match status" value="1"/>
</dbReference>
<gene>
    <name evidence="2" type="ORF">H9624_05680</name>
</gene>
<dbReference type="Gene3D" id="3.60.10.10">
    <property type="entry name" value="Endonuclease/exonuclease/phosphatase"/>
    <property type="match status" value="1"/>
</dbReference>
<dbReference type="InterPro" id="IPR005135">
    <property type="entry name" value="Endo/exonuclease/phosphatase"/>
</dbReference>
<evidence type="ECO:0000313" key="2">
    <source>
        <dbReference type="EMBL" id="MBD8061811.1"/>
    </source>
</evidence>
<dbReference type="GO" id="GO:0004519">
    <property type="term" value="F:endonuclease activity"/>
    <property type="evidence" value="ECO:0007669"/>
    <property type="project" value="UniProtKB-KW"/>
</dbReference>
<comment type="caution">
    <text evidence="2">The sequence shown here is derived from an EMBL/GenBank/DDBJ whole genome shotgun (WGS) entry which is preliminary data.</text>
</comment>
<dbReference type="Proteomes" id="UP000661894">
    <property type="component" value="Unassembled WGS sequence"/>
</dbReference>
<dbReference type="InterPro" id="IPR036691">
    <property type="entry name" value="Endo/exonu/phosph_ase_sf"/>
</dbReference>
<keyword evidence="3" id="KW-1185">Reference proteome</keyword>
<keyword evidence="2" id="KW-0255">Endonuclease</keyword>
<dbReference type="EMBL" id="JACSPO010000001">
    <property type="protein sequence ID" value="MBD8061811.1"/>
    <property type="molecule type" value="Genomic_DNA"/>
</dbReference>
<feature type="domain" description="Endonuclease/exonuclease/phosphatase" evidence="1">
    <location>
        <begin position="5"/>
        <end position="244"/>
    </location>
</feature>
<keyword evidence="2" id="KW-0378">Hydrolase</keyword>
<proteinExistence type="predicted"/>
<dbReference type="SUPFAM" id="SSF56219">
    <property type="entry name" value="DNase I-like"/>
    <property type="match status" value="1"/>
</dbReference>
<name>A0ABR8Z0G1_9MICO</name>
<dbReference type="InterPro" id="IPR051916">
    <property type="entry name" value="GPI-anchor_lipid_remodeler"/>
</dbReference>
<sequence>MLVVTSNLQHGHPLVGDASSAERLATALRDLPGDVLALQEVDKGQARSGRIDETAVIAEALGYRWHRFAAAFAGSTRGLRRRPVPSHVPDDSGYGVALLSRWPVSSWHVRPLRPGPVRVAPADTRLGFQVRLDQPRVLLAAVVQAPFGPVTVGCTHLSVAPPVARRQLAESAWALRTLPGPHLLLGDLNMGPDDAARVTGMRGLAQAPTFNARRPRRQLDHVLAGPGLRATTEASAVRLPVSDHLALAVGVEPA</sequence>